<accession>A0A4U1J5B0</accession>
<name>A0A4U1J5B0_9BACT</name>
<dbReference type="RefSeq" id="WP_136932216.1">
    <property type="nucleotide sequence ID" value="NZ_SSMQ01000034.1"/>
</dbReference>
<dbReference type="SUPFAM" id="SSF46626">
    <property type="entry name" value="Cytochrome c"/>
    <property type="match status" value="2"/>
</dbReference>
<dbReference type="GO" id="GO:0009055">
    <property type="term" value="F:electron transfer activity"/>
    <property type="evidence" value="ECO:0007669"/>
    <property type="project" value="InterPro"/>
</dbReference>
<dbReference type="PROSITE" id="PS51257">
    <property type="entry name" value="PROKAR_LIPOPROTEIN"/>
    <property type="match status" value="1"/>
</dbReference>
<keyword evidence="6" id="KW-0732">Signal</keyword>
<dbReference type="GO" id="GO:0046872">
    <property type="term" value="F:metal ion binding"/>
    <property type="evidence" value="ECO:0007669"/>
    <property type="project" value="UniProtKB-KW"/>
</dbReference>
<evidence type="ECO:0000256" key="2">
    <source>
        <dbReference type="ARBA" id="ARBA00022723"/>
    </source>
</evidence>
<evidence type="ECO:0000256" key="3">
    <source>
        <dbReference type="ARBA" id="ARBA00023004"/>
    </source>
</evidence>
<evidence type="ECO:0000256" key="6">
    <source>
        <dbReference type="SAM" id="SignalP"/>
    </source>
</evidence>
<dbReference type="InterPro" id="IPR015943">
    <property type="entry name" value="WD40/YVTN_repeat-like_dom_sf"/>
</dbReference>
<dbReference type="InterPro" id="IPR011048">
    <property type="entry name" value="Haem_d1_sf"/>
</dbReference>
<keyword evidence="3 4" id="KW-0408">Iron</keyword>
<dbReference type="Gene3D" id="2.130.10.10">
    <property type="entry name" value="YVTN repeat-like/Quinoprotein amine dehydrogenase"/>
    <property type="match status" value="1"/>
</dbReference>
<dbReference type="InterPro" id="IPR051200">
    <property type="entry name" value="Host-pathogen_enzymatic-act"/>
</dbReference>
<proteinExistence type="predicted"/>
<keyword evidence="1 4" id="KW-0349">Heme</keyword>
<dbReference type="PROSITE" id="PS51007">
    <property type="entry name" value="CYTC"/>
    <property type="match status" value="2"/>
</dbReference>
<evidence type="ECO:0000256" key="5">
    <source>
        <dbReference type="SAM" id="MobiDB-lite"/>
    </source>
</evidence>
<comment type="caution">
    <text evidence="8">The sequence shown here is derived from an EMBL/GenBank/DDBJ whole genome shotgun (WGS) entry which is preliminary data.</text>
</comment>
<dbReference type="GO" id="GO:0020037">
    <property type="term" value="F:heme binding"/>
    <property type="evidence" value="ECO:0007669"/>
    <property type="project" value="InterPro"/>
</dbReference>
<reference evidence="8 9" key="1">
    <citation type="submission" date="2019-04" db="EMBL/GenBank/DDBJ databases">
        <authorList>
            <person name="Li Y."/>
            <person name="Wang J."/>
        </authorList>
    </citation>
    <scope>NUCLEOTIDE SEQUENCE [LARGE SCALE GENOMIC DNA]</scope>
    <source>
        <strain evidence="8 9">DSM 14668</strain>
    </source>
</reference>
<dbReference type="SUPFAM" id="SSF51004">
    <property type="entry name" value="C-terminal (heme d1) domain of cytochrome cd1-nitrite reductase"/>
    <property type="match status" value="1"/>
</dbReference>
<dbReference type="InterPro" id="IPR009056">
    <property type="entry name" value="Cyt_c-like_dom"/>
</dbReference>
<keyword evidence="2 4" id="KW-0479">Metal-binding</keyword>
<dbReference type="InterPro" id="IPR036909">
    <property type="entry name" value="Cyt_c-like_dom_sf"/>
</dbReference>
<feature type="region of interest" description="Disordered" evidence="5">
    <location>
        <begin position="27"/>
        <end position="64"/>
    </location>
</feature>
<gene>
    <name evidence="8" type="ORF">E8A74_28350</name>
</gene>
<feature type="chain" id="PRO_5020182735" evidence="6">
    <location>
        <begin position="24"/>
        <end position="959"/>
    </location>
</feature>
<evidence type="ECO:0000256" key="1">
    <source>
        <dbReference type="ARBA" id="ARBA00022617"/>
    </source>
</evidence>
<feature type="domain" description="Cytochrome c" evidence="7">
    <location>
        <begin position="510"/>
        <end position="609"/>
    </location>
</feature>
<evidence type="ECO:0000313" key="8">
    <source>
        <dbReference type="EMBL" id="TKD02410.1"/>
    </source>
</evidence>
<evidence type="ECO:0000259" key="7">
    <source>
        <dbReference type="PROSITE" id="PS51007"/>
    </source>
</evidence>
<feature type="domain" description="Cytochrome c" evidence="7">
    <location>
        <begin position="626"/>
        <end position="719"/>
    </location>
</feature>
<sequence>MRSLRLSQLLVILVGCAPFAAVACSDDPTNPNTTTSSSSASGSGGGGGVGGDGGMGGVGGGSSSSGTPGVACADALLPLQNPRAHTLGETFYLPRFLTDPGCPAELAWQVVAAPPDSKNAVYNTGAPEPRFTPDVPGNYTFRLNDPAQTELTLRAVARTPEARFRNHHLTPLHGAAAVDGELWTTNGASYTVTRLVPENGQWKKAGEITVGAWPAAIAHHPGDKKVYIAQRGGDTVGILDRDRNVLEDALWVGDEPSGLAIAPDGATLYVSLATMRKVAVVDLAKREVKATIDVGFDPRALALSADGKRLFVASYRSGNKIKDTRGTYGPGDDEDIWIVDTETQKVSLVISGVAADLRSIALSEDGAELYVASTDGDPEPSQSAPGAEPFVHEVVVLGADPAKPDYGTVLRRADLTRQSGSGGAVVNPSGVLGVGDTIWVASESSDVVVALDRATLAEKGRTAVGPGARALVKIGNDVAIHCYQSFEASFLDATGTVVQTVSLTEDPRPADIALGERVFTRPGGGFASNHACSSCHVETQNDGMVWRFGPQIWHNVRPLQLLDATTPLEWGAYVSNTDNFGYQGPSSIVGRPATPEEALGMQAFLSSLLGAPRETGHTRVDGSFTQAALRGKDLFEGKAACYGCHAPPLYTSREYIPVGKSGEPADIPSLLGVYRHGVYFVKGQARDLEAALDVAIDYVGADLTANEKADLLQFLRELTPKGAHPLGIWPDIDSDDAVYPNIRPRIAFTDPIDDSQPGKTAADLAAEYVTLETEAGEKVAGSVVVTGGVVEFVPAAPLTAGAKYRFRALAGLPFLSGGALWGERSTEFVVANPAIGTWPKTMKMTVTVPGPGGVMTPLDYVLEASDTPRPGGMTLIVKPQLFGNQQRQEVWARLDGDKLYMQPIALPINPSGVADAAMILGTVKTVNQADQSISLVEGTLRLGGPGINIPGVKFVLVPN</sequence>
<dbReference type="Gene3D" id="1.10.760.10">
    <property type="entry name" value="Cytochrome c-like domain"/>
    <property type="match status" value="2"/>
</dbReference>
<dbReference type="OrthoDB" id="5477534at2"/>
<evidence type="ECO:0000256" key="4">
    <source>
        <dbReference type="PROSITE-ProRule" id="PRU00433"/>
    </source>
</evidence>
<feature type="compositionally biased region" description="Gly residues" evidence="5">
    <location>
        <begin position="42"/>
        <end position="63"/>
    </location>
</feature>
<dbReference type="Proteomes" id="UP000309215">
    <property type="component" value="Unassembled WGS sequence"/>
</dbReference>
<protein>
    <submittedName>
        <fullName evidence="8">YncE family protein</fullName>
    </submittedName>
</protein>
<organism evidence="8 9">
    <name type="scientific">Polyangium fumosum</name>
    <dbReference type="NCBI Taxonomy" id="889272"/>
    <lineage>
        <taxon>Bacteria</taxon>
        <taxon>Pseudomonadati</taxon>
        <taxon>Myxococcota</taxon>
        <taxon>Polyangia</taxon>
        <taxon>Polyangiales</taxon>
        <taxon>Polyangiaceae</taxon>
        <taxon>Polyangium</taxon>
    </lineage>
</organism>
<evidence type="ECO:0000313" key="9">
    <source>
        <dbReference type="Proteomes" id="UP000309215"/>
    </source>
</evidence>
<dbReference type="EMBL" id="SSMQ01000034">
    <property type="protein sequence ID" value="TKD02410.1"/>
    <property type="molecule type" value="Genomic_DNA"/>
</dbReference>
<dbReference type="AlphaFoldDB" id="A0A4U1J5B0"/>
<feature type="signal peptide" evidence="6">
    <location>
        <begin position="1"/>
        <end position="23"/>
    </location>
</feature>
<keyword evidence="9" id="KW-1185">Reference proteome</keyword>
<dbReference type="PANTHER" id="PTHR47197">
    <property type="entry name" value="PROTEIN NIRF"/>
    <property type="match status" value="1"/>
</dbReference>
<dbReference type="PANTHER" id="PTHR47197:SF3">
    <property type="entry name" value="DIHYDRO-HEME D1 DEHYDROGENASE"/>
    <property type="match status" value="1"/>
</dbReference>